<dbReference type="Proteomes" id="UP000249218">
    <property type="component" value="Unassembled WGS sequence"/>
</dbReference>
<keyword evidence="1" id="KW-0732">Signal</keyword>
<evidence type="ECO:0000313" key="3">
    <source>
        <dbReference type="Proteomes" id="UP000249218"/>
    </source>
</evidence>
<organism evidence="2 3">
    <name type="scientific">Helicoverpa armigera</name>
    <name type="common">Cotton bollworm</name>
    <name type="synonym">Heliothis armigera</name>
    <dbReference type="NCBI Taxonomy" id="29058"/>
    <lineage>
        <taxon>Eukaryota</taxon>
        <taxon>Metazoa</taxon>
        <taxon>Ecdysozoa</taxon>
        <taxon>Arthropoda</taxon>
        <taxon>Hexapoda</taxon>
        <taxon>Insecta</taxon>
        <taxon>Pterygota</taxon>
        <taxon>Neoptera</taxon>
        <taxon>Endopterygota</taxon>
        <taxon>Lepidoptera</taxon>
        <taxon>Glossata</taxon>
        <taxon>Ditrysia</taxon>
        <taxon>Noctuoidea</taxon>
        <taxon>Noctuidae</taxon>
        <taxon>Heliothinae</taxon>
        <taxon>Helicoverpa</taxon>
    </lineage>
</organism>
<dbReference type="OrthoDB" id="7451803at2759"/>
<dbReference type="AlphaFoldDB" id="A0A2W1BHY4"/>
<proteinExistence type="predicted"/>
<keyword evidence="3" id="KW-1185">Reference proteome</keyword>
<reference evidence="2 3" key="1">
    <citation type="journal article" date="2017" name="BMC Biol.">
        <title>Genomic innovations, transcriptional plasticity and gene loss underlying the evolution and divergence of two highly polyphagous and invasive Helicoverpa pest species.</title>
        <authorList>
            <person name="Pearce S.L."/>
            <person name="Clarke D.F."/>
            <person name="East P.D."/>
            <person name="Elfekih S."/>
            <person name="Gordon K.H."/>
            <person name="Jermiin L.S."/>
            <person name="McGaughran A."/>
            <person name="Oakeshott J.G."/>
            <person name="Papanikolaou A."/>
            <person name="Perera O.P."/>
            <person name="Rane R.V."/>
            <person name="Richards S."/>
            <person name="Tay W.T."/>
            <person name="Walsh T.K."/>
            <person name="Anderson A."/>
            <person name="Anderson C.J."/>
            <person name="Asgari S."/>
            <person name="Board P.G."/>
            <person name="Bretschneider A."/>
            <person name="Campbell P.M."/>
            <person name="Chertemps T."/>
            <person name="Christeller J.T."/>
            <person name="Coppin C.W."/>
            <person name="Downes S.J."/>
            <person name="Duan G."/>
            <person name="Farnsworth C.A."/>
            <person name="Good R.T."/>
            <person name="Han L.B."/>
            <person name="Han Y.C."/>
            <person name="Hatje K."/>
            <person name="Horne I."/>
            <person name="Huang Y.P."/>
            <person name="Hughes D.S."/>
            <person name="Jacquin-Joly E."/>
            <person name="James W."/>
            <person name="Jhangiani S."/>
            <person name="Kollmar M."/>
            <person name="Kuwar S.S."/>
            <person name="Li S."/>
            <person name="Liu N.Y."/>
            <person name="Maibeche M.T."/>
            <person name="Miller J.R."/>
            <person name="Montagne N."/>
            <person name="Perry T."/>
            <person name="Qu J."/>
            <person name="Song S.V."/>
            <person name="Sutton G.G."/>
            <person name="Vogel H."/>
            <person name="Walenz B.P."/>
            <person name="Xu W."/>
            <person name="Zhang H.J."/>
            <person name="Zou Z."/>
            <person name="Batterham P."/>
            <person name="Edwards O.R."/>
            <person name="Feyereisen R."/>
            <person name="Gibbs R.A."/>
            <person name="Heckel D.G."/>
            <person name="McGrath A."/>
            <person name="Robin C."/>
            <person name="Scherer S.E."/>
            <person name="Worley K.C."/>
            <person name="Wu Y.D."/>
        </authorList>
    </citation>
    <scope>NUCLEOTIDE SEQUENCE [LARGE SCALE GENOMIC DNA]</scope>
    <source>
        <strain evidence="2">Harm_GR_Male_#8</strain>
        <tissue evidence="2">Whole organism</tissue>
    </source>
</reference>
<sequence length="163" mass="18820">MIGNIAFWSIMIACGAAYDMYDENRPFRIDQNGDVLYNQEENYDYQEFGPYAPEFRADPAHSLMLYQLFNSLQNGDDDRLRMRFRPKLESPLGNYGQIPYSEVMDPKRAVAKRTAISPGSSVNAKEHQVKPIINQPTKVKGKNIRKGPNWVCYLKVCAYRFPK</sequence>
<accession>A0A2W1BHY4</accession>
<evidence type="ECO:0000313" key="2">
    <source>
        <dbReference type="EMBL" id="PZC73891.1"/>
    </source>
</evidence>
<name>A0A2W1BHY4_HELAM</name>
<feature type="signal peptide" evidence="1">
    <location>
        <begin position="1"/>
        <end position="17"/>
    </location>
</feature>
<gene>
    <name evidence="2" type="primary">HaOG208686</name>
    <name evidence="2" type="ORF">B5X24_HaOG208686</name>
</gene>
<protein>
    <submittedName>
        <fullName evidence="2">Uncharacterized protein</fullName>
    </submittedName>
</protein>
<feature type="chain" id="PRO_5016051428" evidence="1">
    <location>
        <begin position="18"/>
        <end position="163"/>
    </location>
</feature>
<dbReference type="EMBL" id="KZ150080">
    <property type="protein sequence ID" value="PZC73891.1"/>
    <property type="molecule type" value="Genomic_DNA"/>
</dbReference>
<evidence type="ECO:0000256" key="1">
    <source>
        <dbReference type="SAM" id="SignalP"/>
    </source>
</evidence>